<dbReference type="AlphaFoldDB" id="A0A9X7IQ53"/>
<dbReference type="InterPro" id="IPR005119">
    <property type="entry name" value="LysR_subst-bd"/>
</dbReference>
<evidence type="ECO:0000256" key="2">
    <source>
        <dbReference type="ARBA" id="ARBA00023015"/>
    </source>
</evidence>
<evidence type="ECO:0000313" key="6">
    <source>
        <dbReference type="EMBL" id="PQM53069.1"/>
    </source>
</evidence>
<keyword evidence="2" id="KW-0805">Transcription regulation</keyword>
<accession>A0A9X7IQ53</accession>
<evidence type="ECO:0000256" key="3">
    <source>
        <dbReference type="ARBA" id="ARBA00023125"/>
    </source>
</evidence>
<dbReference type="PANTHER" id="PTHR30126">
    <property type="entry name" value="HTH-TYPE TRANSCRIPTIONAL REGULATOR"/>
    <property type="match status" value="1"/>
</dbReference>
<dbReference type="EMBL" id="PUEV01000018">
    <property type="protein sequence ID" value="PQM53069.1"/>
    <property type="molecule type" value="Genomic_DNA"/>
</dbReference>
<dbReference type="GO" id="GO:0003700">
    <property type="term" value="F:DNA-binding transcription factor activity"/>
    <property type="evidence" value="ECO:0007669"/>
    <property type="project" value="InterPro"/>
</dbReference>
<dbReference type="RefSeq" id="WP_046283820.1">
    <property type="nucleotide sequence ID" value="NZ_CP092430.2"/>
</dbReference>
<dbReference type="SUPFAM" id="SSF53850">
    <property type="entry name" value="Periplasmic binding protein-like II"/>
    <property type="match status" value="1"/>
</dbReference>
<evidence type="ECO:0000256" key="4">
    <source>
        <dbReference type="ARBA" id="ARBA00023163"/>
    </source>
</evidence>
<evidence type="ECO:0000313" key="7">
    <source>
        <dbReference type="Proteomes" id="UP000237911"/>
    </source>
</evidence>
<keyword evidence="4" id="KW-0804">Transcription</keyword>
<keyword evidence="7" id="KW-1185">Reference proteome</keyword>
<evidence type="ECO:0000259" key="5">
    <source>
        <dbReference type="PROSITE" id="PS50931"/>
    </source>
</evidence>
<dbReference type="Gene3D" id="1.10.10.10">
    <property type="entry name" value="Winged helix-like DNA-binding domain superfamily/Winged helix DNA-binding domain"/>
    <property type="match status" value="1"/>
</dbReference>
<feature type="domain" description="HTH lysR-type" evidence="5">
    <location>
        <begin position="8"/>
        <end position="65"/>
    </location>
</feature>
<dbReference type="Pfam" id="PF00126">
    <property type="entry name" value="HTH_1"/>
    <property type="match status" value="1"/>
</dbReference>
<evidence type="ECO:0000256" key="1">
    <source>
        <dbReference type="ARBA" id="ARBA00009437"/>
    </source>
</evidence>
<dbReference type="Pfam" id="PF03466">
    <property type="entry name" value="LysR_substrate"/>
    <property type="match status" value="1"/>
</dbReference>
<sequence>MALSPRMPDLSAFEMLVAIARTGSLGAAGRELGLTQQAVSARLTAMEAQTGVRLVMRGARGSQLTSAGAVVTEWADQLLDVAGHVDAGLASLRTASRKKMNVVASLTIAEQLMPRWIVSLQTSATRTGREAPEVILTATNSEQAIANVRGGSADLGFIESPGALTGIRSRVVAHDDLVVIVPPDHKWVRRSKGVTAAELSQTPLVVREQGSGTRDSLTSALRAVLGHEVEQARPALELSSSVAVRGAVLAGAGPAVMSRLAVADDLAVGRLRSVEVPELDLHRDLRAIWTGGRTPPAGAARDLLSHIGGANRLR</sequence>
<dbReference type="PROSITE" id="PS50931">
    <property type="entry name" value="HTH_LYSR"/>
    <property type="match status" value="1"/>
</dbReference>
<reference evidence="6 7" key="1">
    <citation type="submission" date="2018-02" db="EMBL/GenBank/DDBJ databases">
        <title>Draft genome sequence of Mycobacterium virginiense isolated from mud of a swine farm in Japan.</title>
        <authorList>
            <person name="Ohya K."/>
        </authorList>
    </citation>
    <scope>NUCLEOTIDE SEQUENCE [LARGE SCALE GENOMIC DNA]</scope>
    <source>
        <strain evidence="6 7">GF75</strain>
    </source>
</reference>
<comment type="caution">
    <text evidence="6">The sequence shown here is derived from an EMBL/GenBank/DDBJ whole genome shotgun (WGS) entry which is preliminary data.</text>
</comment>
<organism evidence="6 7">
    <name type="scientific">Mycolicibacter virginiensis</name>
    <dbReference type="NCBI Taxonomy" id="1795032"/>
    <lineage>
        <taxon>Bacteria</taxon>
        <taxon>Bacillati</taxon>
        <taxon>Actinomycetota</taxon>
        <taxon>Actinomycetes</taxon>
        <taxon>Mycobacteriales</taxon>
        <taxon>Mycobacteriaceae</taxon>
        <taxon>Mycolicibacter</taxon>
    </lineage>
</organism>
<protein>
    <submittedName>
        <fullName evidence="6">LysR family transcriptional regulator</fullName>
    </submittedName>
</protein>
<dbReference type="Proteomes" id="UP000237911">
    <property type="component" value="Unassembled WGS sequence"/>
</dbReference>
<name>A0A9X7IQ53_9MYCO</name>
<dbReference type="InterPro" id="IPR036388">
    <property type="entry name" value="WH-like_DNA-bd_sf"/>
</dbReference>
<dbReference type="InterPro" id="IPR000847">
    <property type="entry name" value="LysR_HTH_N"/>
</dbReference>
<dbReference type="Gene3D" id="3.40.190.10">
    <property type="entry name" value="Periplasmic binding protein-like II"/>
    <property type="match status" value="2"/>
</dbReference>
<keyword evidence="3" id="KW-0238">DNA-binding</keyword>
<dbReference type="SUPFAM" id="SSF46785">
    <property type="entry name" value="Winged helix' DNA-binding domain"/>
    <property type="match status" value="1"/>
</dbReference>
<dbReference type="GO" id="GO:0000976">
    <property type="term" value="F:transcription cis-regulatory region binding"/>
    <property type="evidence" value="ECO:0007669"/>
    <property type="project" value="TreeGrafter"/>
</dbReference>
<gene>
    <name evidence="6" type="ORF">C5U48_06640</name>
</gene>
<proteinExistence type="inferred from homology"/>
<dbReference type="InterPro" id="IPR036390">
    <property type="entry name" value="WH_DNA-bd_sf"/>
</dbReference>
<comment type="similarity">
    <text evidence="1">Belongs to the LysR transcriptional regulatory family.</text>
</comment>
<dbReference type="PANTHER" id="PTHR30126:SF39">
    <property type="entry name" value="HTH-TYPE TRANSCRIPTIONAL REGULATOR CYSL"/>
    <property type="match status" value="1"/>
</dbReference>